<keyword evidence="2 3" id="KW-0802">TPR repeat</keyword>
<evidence type="ECO:0000256" key="1">
    <source>
        <dbReference type="ARBA" id="ARBA00022737"/>
    </source>
</evidence>
<dbReference type="Gene3D" id="1.25.40.10">
    <property type="entry name" value="Tetratricopeptide repeat domain"/>
    <property type="match status" value="3"/>
</dbReference>
<proteinExistence type="predicted"/>
<name>A0A9X2FHG9_9BACT</name>
<dbReference type="InterPro" id="IPR051685">
    <property type="entry name" value="Ycf3/AcsC/BcsC/TPR_MFPF"/>
</dbReference>
<dbReference type="Pfam" id="PF13432">
    <property type="entry name" value="TPR_16"/>
    <property type="match status" value="4"/>
</dbReference>
<dbReference type="EMBL" id="JAMXLR010000077">
    <property type="protein sequence ID" value="MCO6046879.1"/>
    <property type="molecule type" value="Genomic_DNA"/>
</dbReference>
<gene>
    <name evidence="4" type="ORF">NG895_23515</name>
</gene>
<dbReference type="InterPro" id="IPR011990">
    <property type="entry name" value="TPR-like_helical_dom_sf"/>
</dbReference>
<evidence type="ECO:0000256" key="3">
    <source>
        <dbReference type="PROSITE-ProRule" id="PRU00339"/>
    </source>
</evidence>
<dbReference type="Proteomes" id="UP001155241">
    <property type="component" value="Unassembled WGS sequence"/>
</dbReference>
<reference evidence="4" key="1">
    <citation type="submission" date="2022-06" db="EMBL/GenBank/DDBJ databases">
        <title>Aeoliella straminimaris, a novel planctomycete from sediments.</title>
        <authorList>
            <person name="Vitorino I.R."/>
            <person name="Lage O.M."/>
        </authorList>
    </citation>
    <scope>NUCLEOTIDE SEQUENCE</scope>
    <source>
        <strain evidence="4">ICT_H6.2</strain>
    </source>
</reference>
<comment type="caution">
    <text evidence="4">The sequence shown here is derived from an EMBL/GenBank/DDBJ whole genome shotgun (WGS) entry which is preliminary data.</text>
</comment>
<dbReference type="InterPro" id="IPR019734">
    <property type="entry name" value="TPR_rpt"/>
</dbReference>
<keyword evidence="5" id="KW-1185">Reference proteome</keyword>
<protein>
    <submittedName>
        <fullName evidence="4">Tetratricopeptide repeat protein</fullName>
    </submittedName>
</protein>
<accession>A0A9X2FHG9</accession>
<evidence type="ECO:0000313" key="4">
    <source>
        <dbReference type="EMBL" id="MCO6046879.1"/>
    </source>
</evidence>
<organism evidence="4 5">
    <name type="scientific">Aeoliella straminimaris</name>
    <dbReference type="NCBI Taxonomy" id="2954799"/>
    <lineage>
        <taxon>Bacteria</taxon>
        <taxon>Pseudomonadati</taxon>
        <taxon>Planctomycetota</taxon>
        <taxon>Planctomycetia</taxon>
        <taxon>Pirellulales</taxon>
        <taxon>Lacipirellulaceae</taxon>
        <taxon>Aeoliella</taxon>
    </lineage>
</organism>
<dbReference type="SUPFAM" id="SSF48452">
    <property type="entry name" value="TPR-like"/>
    <property type="match status" value="3"/>
</dbReference>
<evidence type="ECO:0000256" key="2">
    <source>
        <dbReference type="ARBA" id="ARBA00022803"/>
    </source>
</evidence>
<dbReference type="PANTHER" id="PTHR44943">
    <property type="entry name" value="CELLULOSE SYNTHASE OPERON PROTEIN C"/>
    <property type="match status" value="1"/>
</dbReference>
<feature type="repeat" description="TPR" evidence="3">
    <location>
        <begin position="316"/>
        <end position="349"/>
    </location>
</feature>
<dbReference type="PANTHER" id="PTHR44943:SF8">
    <property type="entry name" value="TPR REPEAT-CONTAINING PROTEIN MJ0263"/>
    <property type="match status" value="1"/>
</dbReference>
<dbReference type="PROSITE" id="PS50005">
    <property type="entry name" value="TPR"/>
    <property type="match status" value="1"/>
</dbReference>
<sequence length="470" mass="51929">MATTTDRYHLTLHLAPRLGVALLAVTAMLIGARAATAQITSEALIGDAVSDPDAQRYSDIQEAIRRYQNKDVLGAQQFLEAAKRKDDRLPPADLMLAKLYFLSNQNESGLRALEITARDVPDDPEPYLLLADQANRQGQAVEALALYDKAIALTDKYEANELRKRKFVIRGRAGRSTVLQRWRDWEAAEKDIRAWIEADPDEANAHNRLGAVLFMQGREQDGYDSFTKAKGINDELPSPFVSAASMYQQLAASAEDTKTADTYRSKAQKAFQEAYKKNPNDETTLVAYSEWLTRNGKLDEAASVLTAARKAQPDSPQVALLSGVVAEMTGKMDEAKTHYNRTLTLAPGNRDASNLLALLLIDSEDSDDQARAEQLARINQQLNQNNADANITLAWVLRKRGNGTEANRAYQNGLRLGALNQDSSLIVAKLLAEQNRDDVARNILEGALKNQQGIFVHRNEAEALLAGLKK</sequence>
<dbReference type="RefSeq" id="WP_252854989.1">
    <property type="nucleotide sequence ID" value="NZ_JAMXLR010000077.1"/>
</dbReference>
<dbReference type="SMART" id="SM00028">
    <property type="entry name" value="TPR"/>
    <property type="match status" value="5"/>
</dbReference>
<dbReference type="AlphaFoldDB" id="A0A9X2FHG9"/>
<keyword evidence="1" id="KW-0677">Repeat</keyword>
<evidence type="ECO:0000313" key="5">
    <source>
        <dbReference type="Proteomes" id="UP001155241"/>
    </source>
</evidence>